<dbReference type="InterPro" id="IPR015813">
    <property type="entry name" value="Pyrv/PenolPyrv_kinase-like_dom"/>
</dbReference>
<dbReference type="InterPro" id="IPR005000">
    <property type="entry name" value="Aldolase/citrate-lyase_domain"/>
</dbReference>
<evidence type="ECO:0000313" key="11">
    <source>
        <dbReference type="EMBL" id="BBJ38984.1"/>
    </source>
</evidence>
<dbReference type="GO" id="GO:0016832">
    <property type="term" value="F:aldehyde-lyase activity"/>
    <property type="evidence" value="ECO:0007669"/>
    <property type="project" value="TreeGrafter"/>
</dbReference>
<dbReference type="InterPro" id="IPR001046">
    <property type="entry name" value="NRAMP_fam"/>
</dbReference>
<keyword evidence="7" id="KW-0456">Lyase</keyword>
<evidence type="ECO:0000256" key="4">
    <source>
        <dbReference type="ARBA" id="ARBA00022723"/>
    </source>
</evidence>
<dbReference type="Pfam" id="PF01566">
    <property type="entry name" value="Nramp"/>
    <property type="match status" value="1"/>
</dbReference>
<dbReference type="Pfam" id="PF03328">
    <property type="entry name" value="HpcH_HpaI"/>
    <property type="match status" value="1"/>
</dbReference>
<comment type="subcellular location">
    <subcellularLocation>
        <location evidence="1">Membrane</location>
        <topology evidence="1">Multi-pass membrane protein</topology>
    </subcellularLocation>
</comment>
<evidence type="ECO:0000256" key="9">
    <source>
        <dbReference type="SAM" id="Phobius"/>
    </source>
</evidence>
<feature type="compositionally biased region" description="Basic residues" evidence="8">
    <location>
        <begin position="473"/>
        <end position="484"/>
    </location>
</feature>
<sequence length="707" mass="74819">MTADSVPAQVGTGGEAPSDDPYALRTGDIKEPPRDLRGTVRRLGPGMILSAAVVGSGELITTTSLGAKAGFVLLWLVIVSALVKVWVQMELARWTILTGKTALAGYSQVRPKVGRVGWINVLWILMDFAKMLQRGGMIGGTAAAFSILAPIGGAPLGRTSLTVWTVIVVASVVALMYTGRYGMVEKAGFITVVFFTLSTVALAVGLPWTEFGYGGSDLASGLTLSVPAGTLGFAVAMFGITGVGADEMTTYTYWCLEKGYARWTGPDDGTEARARRAEGWIRVMRIDALTSWVVCTLCTLSFYIIGAAILHRQKLVPEGNDMITTLSRMYTDTLGPAGKYLFLIGAIAVLCSTIIASTASVPRLWTNSASSASAGSDRRSPAAPGASTWTSSPTIPTSPPPSSPSRGPGRDPRRADRARRCDHPAPADALGRTAARPRRTGGHEAGVLRHQYGAGRARRRGRPGRAAAQRASRGGRYRCVRRRTPAGNPLLTAPNAVLTPHCAAFTQQANAAMGSTVAADVVRVLRARNRCMPWCERAMAHPVAACGKAPEPERERTREADSMNTSPADFAARLRARQRIIGYWVVLDNPVGTERLAGLGYDYICVDAQHGLLDYKGTLGAMTAIDARGTAAGMVRVPANDGFWIGQALDAGARGVIVPLVNTAEEAAAAVAACRYPRSGCARTARCARACAWAPPRPSPISRSPAS</sequence>
<dbReference type="EMBL" id="AP019620">
    <property type="protein sequence ID" value="BBJ38984.1"/>
    <property type="molecule type" value="Genomic_DNA"/>
</dbReference>
<feature type="domain" description="HpcH/HpaI aldolase/citrate lyase" evidence="10">
    <location>
        <begin position="581"/>
        <end position="684"/>
    </location>
</feature>
<feature type="compositionally biased region" description="Basic and acidic residues" evidence="8">
    <location>
        <begin position="408"/>
        <end position="425"/>
    </location>
</feature>
<dbReference type="GO" id="GO:0046873">
    <property type="term" value="F:metal ion transmembrane transporter activity"/>
    <property type="evidence" value="ECO:0007669"/>
    <property type="project" value="InterPro"/>
</dbReference>
<dbReference type="InterPro" id="IPR040442">
    <property type="entry name" value="Pyrv_kinase-like_dom_sf"/>
</dbReference>
<evidence type="ECO:0000256" key="5">
    <source>
        <dbReference type="ARBA" id="ARBA00022989"/>
    </source>
</evidence>
<keyword evidence="5 9" id="KW-1133">Transmembrane helix</keyword>
<feature type="region of interest" description="Disordered" evidence="8">
    <location>
        <begin position="368"/>
        <end position="486"/>
    </location>
</feature>
<dbReference type="Gene3D" id="3.40.50.720">
    <property type="entry name" value="NAD(P)-binding Rossmann-like Domain"/>
    <property type="match status" value="2"/>
</dbReference>
<evidence type="ECO:0000256" key="3">
    <source>
        <dbReference type="ARBA" id="ARBA00022692"/>
    </source>
</evidence>
<gene>
    <name evidence="11" type="ORF">SSPO_017020</name>
</gene>
<keyword evidence="4" id="KW-0479">Metal-binding</keyword>
<reference evidence="11 12" key="1">
    <citation type="journal article" date="2020" name="Int. J. Syst. Evol. Microbiol.">
        <title>Reclassification of Streptomyces castelarensis and Streptomyces sporoclivatus as later heterotypic synonyms of Streptomyces antimycoticus.</title>
        <authorList>
            <person name="Komaki H."/>
            <person name="Tamura T."/>
        </authorList>
    </citation>
    <scope>NUCLEOTIDE SEQUENCE [LARGE SCALE GENOMIC DNA]</scope>
    <source>
        <strain evidence="11 12">NBRC 100767</strain>
    </source>
</reference>
<feature type="transmembrane region" description="Helical" evidence="9">
    <location>
        <begin position="289"/>
        <end position="310"/>
    </location>
</feature>
<protein>
    <recommendedName>
        <fullName evidence="10">HpcH/HpaI aldolase/citrate lyase domain-containing protein</fullName>
    </recommendedName>
</protein>
<feature type="compositionally biased region" description="Low complexity" evidence="8">
    <location>
        <begin position="368"/>
        <end position="395"/>
    </location>
</feature>
<feature type="transmembrane region" description="Helical" evidence="9">
    <location>
        <begin position="161"/>
        <end position="178"/>
    </location>
</feature>
<feature type="transmembrane region" description="Helical" evidence="9">
    <location>
        <begin position="135"/>
        <end position="155"/>
    </location>
</feature>
<keyword evidence="6 9" id="KW-0472">Membrane</keyword>
<feature type="compositionally biased region" description="Basic and acidic residues" evidence="8">
    <location>
        <begin position="27"/>
        <end position="36"/>
    </location>
</feature>
<feature type="transmembrane region" description="Helical" evidence="9">
    <location>
        <begin position="187"/>
        <end position="206"/>
    </location>
</feature>
<feature type="transmembrane region" description="Helical" evidence="9">
    <location>
        <begin position="69"/>
        <end position="87"/>
    </location>
</feature>
<dbReference type="InterPro" id="IPR050251">
    <property type="entry name" value="HpcH-HpaI_aldolase"/>
</dbReference>
<comment type="similarity">
    <text evidence="2">Belongs to the HpcH/HpaI aldolase family.</text>
</comment>
<name>A0A499UCY6_9ACTN</name>
<feature type="transmembrane region" description="Helical" evidence="9">
    <location>
        <begin position="218"/>
        <end position="240"/>
    </location>
</feature>
<feature type="transmembrane region" description="Helical" evidence="9">
    <location>
        <begin position="340"/>
        <end position="361"/>
    </location>
</feature>
<keyword evidence="3 9" id="KW-0812">Transmembrane</keyword>
<evidence type="ECO:0000259" key="10">
    <source>
        <dbReference type="Pfam" id="PF03328"/>
    </source>
</evidence>
<evidence type="ECO:0000256" key="7">
    <source>
        <dbReference type="ARBA" id="ARBA00023239"/>
    </source>
</evidence>
<dbReference type="PANTHER" id="PTHR30502:SF0">
    <property type="entry name" value="PHOSPHOENOLPYRUVATE CARBOXYLASE FAMILY PROTEIN"/>
    <property type="match status" value="1"/>
</dbReference>
<dbReference type="NCBIfam" id="NF037982">
    <property type="entry name" value="Nramp_1"/>
    <property type="match status" value="1"/>
</dbReference>
<dbReference type="Gene3D" id="3.20.20.60">
    <property type="entry name" value="Phosphoenolpyruvate-binding domains"/>
    <property type="match status" value="1"/>
</dbReference>
<organism evidence="11 12">
    <name type="scientific">Streptomyces antimycoticus</name>
    <dbReference type="NCBI Taxonomy" id="68175"/>
    <lineage>
        <taxon>Bacteria</taxon>
        <taxon>Bacillati</taxon>
        <taxon>Actinomycetota</taxon>
        <taxon>Actinomycetes</taxon>
        <taxon>Kitasatosporales</taxon>
        <taxon>Streptomycetaceae</taxon>
        <taxon>Streptomyces</taxon>
        <taxon>Streptomyces violaceusniger group</taxon>
    </lineage>
</organism>
<evidence type="ECO:0000256" key="2">
    <source>
        <dbReference type="ARBA" id="ARBA00005568"/>
    </source>
</evidence>
<dbReference type="GO" id="GO:0016020">
    <property type="term" value="C:membrane"/>
    <property type="evidence" value="ECO:0007669"/>
    <property type="project" value="UniProtKB-SubCell"/>
</dbReference>
<dbReference type="AlphaFoldDB" id="A0A499UCY6"/>
<dbReference type="PANTHER" id="PTHR30502">
    <property type="entry name" value="2-KETO-3-DEOXY-L-RHAMNONATE ALDOLASE"/>
    <property type="match status" value="1"/>
</dbReference>
<evidence type="ECO:0000256" key="6">
    <source>
        <dbReference type="ARBA" id="ARBA00023136"/>
    </source>
</evidence>
<dbReference type="GO" id="GO:0005737">
    <property type="term" value="C:cytoplasm"/>
    <property type="evidence" value="ECO:0007669"/>
    <property type="project" value="TreeGrafter"/>
</dbReference>
<accession>A0A499UCY6</accession>
<evidence type="ECO:0000256" key="1">
    <source>
        <dbReference type="ARBA" id="ARBA00004141"/>
    </source>
</evidence>
<proteinExistence type="inferred from homology"/>
<evidence type="ECO:0000313" key="12">
    <source>
        <dbReference type="Proteomes" id="UP000463951"/>
    </source>
</evidence>
<dbReference type="GO" id="GO:0046872">
    <property type="term" value="F:metal ion binding"/>
    <property type="evidence" value="ECO:0007669"/>
    <property type="project" value="UniProtKB-KW"/>
</dbReference>
<dbReference type="SUPFAM" id="SSF51621">
    <property type="entry name" value="Phosphoenolpyruvate/pyruvate domain"/>
    <property type="match status" value="1"/>
</dbReference>
<dbReference type="Proteomes" id="UP000463951">
    <property type="component" value="Chromosome"/>
</dbReference>
<evidence type="ECO:0000256" key="8">
    <source>
        <dbReference type="SAM" id="MobiDB-lite"/>
    </source>
</evidence>
<feature type="region of interest" description="Disordered" evidence="8">
    <location>
        <begin position="1"/>
        <end position="36"/>
    </location>
</feature>